<feature type="transmembrane region" description="Helical" evidence="1">
    <location>
        <begin position="256"/>
        <end position="282"/>
    </location>
</feature>
<accession>A0A8S1M7Y2</accession>
<dbReference type="Proteomes" id="UP000692954">
    <property type="component" value="Unassembled WGS sequence"/>
</dbReference>
<feature type="transmembrane region" description="Helical" evidence="1">
    <location>
        <begin position="16"/>
        <end position="36"/>
    </location>
</feature>
<feature type="transmembrane region" description="Helical" evidence="1">
    <location>
        <begin position="213"/>
        <end position="236"/>
    </location>
</feature>
<proteinExistence type="predicted"/>
<gene>
    <name evidence="2" type="ORF">PSON_ATCC_30995.1.T0340250</name>
</gene>
<keyword evidence="1" id="KW-0812">Transmembrane</keyword>
<keyword evidence="1" id="KW-0472">Membrane</keyword>
<protein>
    <recommendedName>
        <fullName evidence="4">Transmembrane protein</fullName>
    </recommendedName>
</protein>
<evidence type="ECO:0008006" key="4">
    <source>
        <dbReference type="Google" id="ProtNLM"/>
    </source>
</evidence>
<feature type="transmembrane region" description="Helical" evidence="1">
    <location>
        <begin position="121"/>
        <end position="139"/>
    </location>
</feature>
<evidence type="ECO:0000313" key="2">
    <source>
        <dbReference type="EMBL" id="CAD8076207.1"/>
    </source>
</evidence>
<dbReference type="AlphaFoldDB" id="A0A8S1M7Y2"/>
<dbReference type="EMBL" id="CAJJDN010000034">
    <property type="protein sequence ID" value="CAD8076207.1"/>
    <property type="molecule type" value="Genomic_DNA"/>
</dbReference>
<organism evidence="2 3">
    <name type="scientific">Paramecium sonneborni</name>
    <dbReference type="NCBI Taxonomy" id="65129"/>
    <lineage>
        <taxon>Eukaryota</taxon>
        <taxon>Sar</taxon>
        <taxon>Alveolata</taxon>
        <taxon>Ciliophora</taxon>
        <taxon>Intramacronucleata</taxon>
        <taxon>Oligohymenophorea</taxon>
        <taxon>Peniculida</taxon>
        <taxon>Parameciidae</taxon>
        <taxon>Paramecium</taxon>
    </lineage>
</organism>
<sequence length="324" mass="38091">MATTNINGIVSCCQDFGVYCITLLISEVIALGVLSVGVYQLIKRKQTFRQAKKRKNIIYILIILCLTCNILFNLAQKTLLVFYFFQLYGYYAFLIYIIYYFARKTVKIKTFQPHKIMQLKIYCISLILLFTIFLVWNLYDYITSLSKHYSLCQKQIFHIIRMIGFIVDLVLIAVAHSLNLSIKKNLALKSTMLSNFSNFEENCKKINRQRIKFWILVCATFLGQLFYFIEDIYFLIQGPNETCTLYFDIIQSQAQIYQYCLLLLVELIQIQVPFAITIYIFWFEKLEIKQDSNSIEVGEDYFQTIKLQVKTDSKSSDQITTLKE</sequence>
<keyword evidence="1" id="KW-1133">Transmembrane helix</keyword>
<comment type="caution">
    <text evidence="2">The sequence shown here is derived from an EMBL/GenBank/DDBJ whole genome shotgun (WGS) entry which is preliminary data.</text>
</comment>
<evidence type="ECO:0000256" key="1">
    <source>
        <dbReference type="SAM" id="Phobius"/>
    </source>
</evidence>
<keyword evidence="3" id="KW-1185">Reference proteome</keyword>
<feature type="transmembrane region" description="Helical" evidence="1">
    <location>
        <begin position="81"/>
        <end position="101"/>
    </location>
</feature>
<feature type="transmembrane region" description="Helical" evidence="1">
    <location>
        <begin position="159"/>
        <end position="182"/>
    </location>
</feature>
<feature type="transmembrane region" description="Helical" evidence="1">
    <location>
        <begin position="57"/>
        <end position="75"/>
    </location>
</feature>
<name>A0A8S1M7Y2_9CILI</name>
<reference evidence="2" key="1">
    <citation type="submission" date="2021-01" db="EMBL/GenBank/DDBJ databases">
        <authorList>
            <consortium name="Genoscope - CEA"/>
            <person name="William W."/>
        </authorList>
    </citation>
    <scope>NUCLEOTIDE SEQUENCE</scope>
</reference>
<evidence type="ECO:0000313" key="3">
    <source>
        <dbReference type="Proteomes" id="UP000692954"/>
    </source>
</evidence>
<dbReference type="OrthoDB" id="305764at2759"/>